<keyword evidence="2" id="KW-0812">Transmembrane</keyword>
<dbReference type="PANTHER" id="PTHR48174">
    <property type="entry name" value="DUF946 FAMILY PROTEIN"/>
    <property type="match status" value="1"/>
</dbReference>
<keyword evidence="5" id="KW-1185">Reference proteome</keyword>
<sequence>MAMDPAGCVSVVGLLLAVSLAAGLARAVPELQCPDYVTTYAPLVWLHSDDPYMPSDILTHVQHTKPQLDGKPIPDVPALDLDNLDVLNDFGDQVALTSIHDPTTFPAWIFGKTPDEAGQVHNATPAVVVLVEKNELDLDAFYFYFYSYNEGPNITQVLEPLNRIVDGPEAQTGMHFGDHVGDWEHNMIRFQNGTPQGIYYSQHRDGKGYSWSDPAVSKKDERPYVYSGRGSHANYPEPGAQIHDQALIDWCDQGQIWDPVASAYFYRFNATTSELTHIAGPGESSPPSANLTSFLYFNGRWGDREYPVSDPRQKVIPRFGLRRFETGPSGPLTKHLLRKGLEPDEKRILTWVEWSAGVLMWWYPCCIRGWRKWVFLTLFIVLLTGIVLGVVHLVMRLRNKRRRTKQGVSIGLDDLNFEEEGLLESSDDEREERDLSDGEVGYI</sequence>
<accession>A0A084B8W7</accession>
<evidence type="ECO:0000256" key="2">
    <source>
        <dbReference type="SAM" id="Phobius"/>
    </source>
</evidence>
<evidence type="ECO:0008006" key="6">
    <source>
        <dbReference type="Google" id="ProtNLM"/>
    </source>
</evidence>
<dbReference type="HOGENOM" id="CLU_024079_3_0_1"/>
<dbReference type="InterPro" id="IPR009291">
    <property type="entry name" value="Vps62"/>
</dbReference>
<evidence type="ECO:0000256" key="3">
    <source>
        <dbReference type="SAM" id="SignalP"/>
    </source>
</evidence>
<dbReference type="AlphaFoldDB" id="A0A084B8W7"/>
<dbReference type="OrthoDB" id="188042at2759"/>
<dbReference type="Pfam" id="PF06101">
    <property type="entry name" value="Vps62"/>
    <property type="match status" value="1"/>
</dbReference>
<feature type="region of interest" description="Disordered" evidence="1">
    <location>
        <begin position="421"/>
        <end position="443"/>
    </location>
</feature>
<evidence type="ECO:0000256" key="1">
    <source>
        <dbReference type="SAM" id="MobiDB-lite"/>
    </source>
</evidence>
<keyword evidence="2" id="KW-0472">Membrane</keyword>
<evidence type="ECO:0000313" key="5">
    <source>
        <dbReference type="Proteomes" id="UP000028045"/>
    </source>
</evidence>
<dbReference type="Proteomes" id="UP000028045">
    <property type="component" value="Unassembled WGS sequence"/>
</dbReference>
<name>A0A084B8W7_STACB</name>
<feature type="signal peptide" evidence="3">
    <location>
        <begin position="1"/>
        <end position="27"/>
    </location>
</feature>
<feature type="transmembrane region" description="Helical" evidence="2">
    <location>
        <begin position="373"/>
        <end position="395"/>
    </location>
</feature>
<evidence type="ECO:0000313" key="4">
    <source>
        <dbReference type="EMBL" id="KEY73996.1"/>
    </source>
</evidence>
<gene>
    <name evidence="4" type="ORF">S7711_02590</name>
</gene>
<keyword evidence="3" id="KW-0732">Signal</keyword>
<feature type="compositionally biased region" description="Acidic residues" evidence="1">
    <location>
        <begin position="421"/>
        <end position="431"/>
    </location>
</feature>
<keyword evidence="2" id="KW-1133">Transmembrane helix</keyword>
<dbReference type="PANTHER" id="PTHR48174:SF5">
    <property type="entry name" value="VACUOLAR PROTEIN SORTING-ASSOCIATED PROTEIN 62"/>
    <property type="match status" value="1"/>
</dbReference>
<dbReference type="EMBL" id="KL647681">
    <property type="protein sequence ID" value="KEY73996.1"/>
    <property type="molecule type" value="Genomic_DNA"/>
</dbReference>
<feature type="chain" id="PRO_5001771544" description="Vacuolar protein sorting-associated protein 62" evidence="3">
    <location>
        <begin position="28"/>
        <end position="443"/>
    </location>
</feature>
<reference evidence="4 5" key="1">
    <citation type="journal article" date="2014" name="BMC Genomics">
        <title>Comparative genome sequencing reveals chemotype-specific gene clusters in the toxigenic black mold Stachybotrys.</title>
        <authorList>
            <person name="Semeiks J."/>
            <person name="Borek D."/>
            <person name="Otwinowski Z."/>
            <person name="Grishin N.V."/>
        </authorList>
    </citation>
    <scope>NUCLEOTIDE SEQUENCE [LARGE SCALE GENOMIC DNA]</scope>
    <source>
        <strain evidence="5">CBS 109288 / IBT 7711</strain>
    </source>
</reference>
<protein>
    <recommendedName>
        <fullName evidence="6">Vacuolar protein sorting-associated protein 62</fullName>
    </recommendedName>
</protein>
<proteinExistence type="predicted"/>
<organism evidence="4 5">
    <name type="scientific">Stachybotrys chartarum (strain CBS 109288 / IBT 7711)</name>
    <name type="common">Toxic black mold</name>
    <name type="synonym">Stilbospora chartarum</name>
    <dbReference type="NCBI Taxonomy" id="1280523"/>
    <lineage>
        <taxon>Eukaryota</taxon>
        <taxon>Fungi</taxon>
        <taxon>Dikarya</taxon>
        <taxon>Ascomycota</taxon>
        <taxon>Pezizomycotina</taxon>
        <taxon>Sordariomycetes</taxon>
        <taxon>Hypocreomycetidae</taxon>
        <taxon>Hypocreales</taxon>
        <taxon>Stachybotryaceae</taxon>
        <taxon>Stachybotrys</taxon>
    </lineage>
</organism>